<gene>
    <name evidence="1" type="ORF">g.39926</name>
</gene>
<sequence>YIPTGKDIAKAVERIKTLRSRQALLEKEFVKAMSELKMIMEESESMPINTVEKAAFGYNVEFSCTRLNLEMLVESTLCHQLNKEEYNTLMNQILHIWKKTGKSKEELKQYLSFNSDSRTSTIKKKAAKLEALQLEIRLGVRPATPIDGRRRKLTPQSTKVNREEAAALRRAMQFSPRTTPFSKTLDPSKPFPQTQRKALWTHHTEYTNYKKRKEVQFLKKLKKIQTESK</sequence>
<accession>A0A1B6FYK8</accession>
<feature type="non-terminal residue" evidence="1">
    <location>
        <position position="1"/>
    </location>
</feature>
<dbReference type="AlphaFoldDB" id="A0A1B6FYK8"/>
<evidence type="ECO:0000313" key="1">
    <source>
        <dbReference type="EMBL" id="JAS55221.1"/>
    </source>
</evidence>
<dbReference type="EMBL" id="GECZ01014548">
    <property type="protein sequence ID" value="JAS55221.1"/>
    <property type="molecule type" value="Transcribed_RNA"/>
</dbReference>
<reference evidence="1" key="1">
    <citation type="submission" date="2015-11" db="EMBL/GenBank/DDBJ databases">
        <title>De novo transcriptome assembly of four potential Pierce s Disease insect vectors from Arizona vineyards.</title>
        <authorList>
            <person name="Tassone E.E."/>
        </authorList>
    </citation>
    <scope>NUCLEOTIDE SEQUENCE</scope>
</reference>
<protein>
    <submittedName>
        <fullName evidence="1">Uncharacterized protein</fullName>
    </submittedName>
</protein>
<proteinExistence type="predicted"/>
<organism evidence="1">
    <name type="scientific">Cuerna arida</name>
    <dbReference type="NCBI Taxonomy" id="1464854"/>
    <lineage>
        <taxon>Eukaryota</taxon>
        <taxon>Metazoa</taxon>
        <taxon>Ecdysozoa</taxon>
        <taxon>Arthropoda</taxon>
        <taxon>Hexapoda</taxon>
        <taxon>Insecta</taxon>
        <taxon>Pterygota</taxon>
        <taxon>Neoptera</taxon>
        <taxon>Paraneoptera</taxon>
        <taxon>Hemiptera</taxon>
        <taxon>Auchenorrhyncha</taxon>
        <taxon>Membracoidea</taxon>
        <taxon>Cicadellidae</taxon>
        <taxon>Cicadellinae</taxon>
        <taxon>Proconiini</taxon>
        <taxon>Cuerna</taxon>
    </lineage>
</organism>
<name>A0A1B6FYK8_9HEMI</name>